<feature type="compositionally biased region" description="Acidic residues" evidence="8">
    <location>
        <begin position="1241"/>
        <end position="1250"/>
    </location>
</feature>
<keyword evidence="7" id="KW-0407">Ion channel</keyword>
<feature type="domain" description="Cyclic nucleotide-binding" evidence="10">
    <location>
        <begin position="388"/>
        <end position="497"/>
    </location>
</feature>
<keyword evidence="6 9" id="KW-0472">Membrane</keyword>
<evidence type="ECO:0000256" key="3">
    <source>
        <dbReference type="ARBA" id="ARBA00022692"/>
    </source>
</evidence>
<evidence type="ECO:0000256" key="4">
    <source>
        <dbReference type="ARBA" id="ARBA00022989"/>
    </source>
</evidence>
<feature type="transmembrane region" description="Helical" evidence="9">
    <location>
        <begin position="954"/>
        <end position="978"/>
    </location>
</feature>
<evidence type="ECO:0000313" key="12">
    <source>
        <dbReference type="Proteomes" id="UP001165060"/>
    </source>
</evidence>
<proteinExistence type="predicted"/>
<dbReference type="PRINTS" id="PR01463">
    <property type="entry name" value="EAGCHANLFMLY"/>
</dbReference>
<dbReference type="InterPro" id="IPR000595">
    <property type="entry name" value="cNMP-bd_dom"/>
</dbReference>
<dbReference type="InterPro" id="IPR003938">
    <property type="entry name" value="K_chnl_volt-dep_EAG/ELK/ERG"/>
</dbReference>
<feature type="transmembrane region" description="Helical" evidence="9">
    <location>
        <begin position="924"/>
        <end position="942"/>
    </location>
</feature>
<evidence type="ECO:0000256" key="1">
    <source>
        <dbReference type="ARBA" id="ARBA00004141"/>
    </source>
</evidence>
<dbReference type="Proteomes" id="UP001165060">
    <property type="component" value="Unassembled WGS sequence"/>
</dbReference>
<accession>A0ABQ6MAG0</accession>
<dbReference type="Pfam" id="PF00520">
    <property type="entry name" value="Ion_trans"/>
    <property type="match status" value="2"/>
</dbReference>
<keyword evidence="5" id="KW-0406">Ion transport</keyword>
<feature type="non-terminal residue" evidence="11">
    <location>
        <position position="1"/>
    </location>
</feature>
<dbReference type="Gene3D" id="2.60.120.10">
    <property type="entry name" value="Jelly Rolls"/>
    <property type="match status" value="2"/>
</dbReference>
<sequence length="1295" mass="144306">PPSPPVAASNKYVIHPKNPLKIRWDMFCGVLIVYSVIVIPWRIGFDVDSEGPFEVFDVGVDLMFALDMCLCFATGIYVEERLVTELPAIRNQYLSTWFLPDLLSTVPIDKVAGAFLGGGGGGATTYASDFVFRNASQLVEDDIAGGALASLGLIRILRLARLLKLMRLLKLSKKASGVDVNDLINPAIRKLLSVLGKIIFIAHLLSCMWFGVNECEPIKKLWPSSAELVVWDQATETAVYYKQDWGLCGHDTLFSQYLASFYWTIATMMAVGYGDVSPGTTDERLFGITTQVIGSMAFGLIIATVGIIVETVNPEATMRKRRLDELTAFLTERGVTKQLKRQVKEHFEHYFASKTVFDEPGILMDLPVSLKTQVVFESRRADLNNLKIFRTLDIVLVVDLVVKLKPMCLQFHQTMGYTGSCCAETYFVSKGKVQGLVTIPDKTDSTKSSMSICSLFKDGDDFEMDAMLSSQEMRCTYRAVSVTDLFWIESADFGDVIDEYPGCANKLRLYAEQHKVRMDGACESGTVTSDEVGGLVQQKVVYDGKLQKLEDVIQFFDSGKSGDLQVQKIRTYRMVPVDETIQAMGSNLGDGPSRAGSERSVRGKAYVEPMLPETPKSGNLSAGGGSPSPPGRLTSGKHSSFSQSFTAGSGGVAELGAGLTMGMLGKKMVQIEVEETTAELGKRWIINPKHPKKIFWDLFIGALILWSVIIVPFRLGFDQEPAAGSTMEYLDIFQDLMFGVDIALCFRLAYLDDQFVYVSEWRSIASNYFKMWFWIDFLSTFPIDRIIIALNSSGDESSGVMFGNSTMAMAAEGDNGNAARSLKMIKVLRLIRLSKLAKLLKLKNLVKGLDEILALSAVAMKFLQLIITLLFVGHLFGCFWNYTSSNFVSMYYSENETPDLWWDTTLLQDNPEAPSLDVTDVSQMYVTSMYWAFTTMTTCGYGDIVPMNDIERMYAVFIMIMGATIFGYIVGTVGALAVNANGAPARRHARVSMATNYLEEQNMPKKWSDMVTKQLIFFFDVKSPFNEDGGLLAMMPRELRREIILQSHREIIPQIPLFKRQSRDFVSTVLTKMRPHCISKGQQILHSIDGSDGVYFIMKGTAAMHLLTPAREKVNSIYIDAGRFFGHEIYVQEDLLCTVDGVAYEREYTAVNDCYLFVLLDIDIAGILESYPMIGSQLKLALHQMICSQPPIKPTQQRARKQRKSIRAFAFGSSRKIHPGLAAAGAGADQVGKTRKLNDDLDKEMEEMENEIEKRHLETQELAEKAHEKELQEKSVHIGGTPDRSAHKRPSEDSA</sequence>
<feature type="region of interest" description="Disordered" evidence="8">
    <location>
        <begin position="1222"/>
        <end position="1295"/>
    </location>
</feature>
<evidence type="ECO:0000256" key="6">
    <source>
        <dbReference type="ARBA" id="ARBA00023136"/>
    </source>
</evidence>
<evidence type="ECO:0000256" key="5">
    <source>
        <dbReference type="ARBA" id="ARBA00023065"/>
    </source>
</evidence>
<keyword evidence="2" id="KW-0813">Transport</keyword>
<dbReference type="PANTHER" id="PTHR47823:SF9">
    <property type="entry name" value="CHROMOSOME UNDETERMINED SCAFFOLD_10, WHOLE GENOME SHOTGUN SEQUENCE"/>
    <property type="match status" value="1"/>
</dbReference>
<feature type="transmembrane region" description="Helical" evidence="9">
    <location>
        <begin position="862"/>
        <end position="882"/>
    </location>
</feature>
<keyword evidence="12" id="KW-1185">Reference proteome</keyword>
<dbReference type="Gene3D" id="1.10.287.70">
    <property type="match status" value="2"/>
</dbReference>
<feature type="transmembrane region" description="Helical" evidence="9">
    <location>
        <begin position="22"/>
        <end position="43"/>
    </location>
</feature>
<name>A0ABQ6MAG0_9STRA</name>
<keyword evidence="3 9" id="KW-0812">Transmembrane</keyword>
<organism evidence="11 12">
    <name type="scientific">Tetraparma gracilis</name>
    <dbReference type="NCBI Taxonomy" id="2962635"/>
    <lineage>
        <taxon>Eukaryota</taxon>
        <taxon>Sar</taxon>
        <taxon>Stramenopiles</taxon>
        <taxon>Ochrophyta</taxon>
        <taxon>Bolidophyceae</taxon>
        <taxon>Parmales</taxon>
        <taxon>Triparmaceae</taxon>
        <taxon>Tetraparma</taxon>
    </lineage>
</organism>
<gene>
    <name evidence="11" type="ORF">TeGR_g8994</name>
</gene>
<dbReference type="SUPFAM" id="SSF81324">
    <property type="entry name" value="Voltage-gated potassium channels"/>
    <property type="match status" value="2"/>
</dbReference>
<evidence type="ECO:0000256" key="8">
    <source>
        <dbReference type="SAM" id="MobiDB-lite"/>
    </source>
</evidence>
<dbReference type="SUPFAM" id="SSF51206">
    <property type="entry name" value="cAMP-binding domain-like"/>
    <property type="match status" value="2"/>
</dbReference>
<dbReference type="CDD" id="cd00038">
    <property type="entry name" value="CAP_ED"/>
    <property type="match status" value="1"/>
</dbReference>
<dbReference type="PANTHER" id="PTHR47823">
    <property type="entry name" value="ION_TRANS DOMAIN-CONTAINING PROTEIN"/>
    <property type="match status" value="1"/>
</dbReference>
<evidence type="ECO:0000256" key="2">
    <source>
        <dbReference type="ARBA" id="ARBA00022448"/>
    </source>
</evidence>
<feature type="compositionally biased region" description="Basic and acidic residues" evidence="8">
    <location>
        <begin position="1251"/>
        <end position="1276"/>
    </location>
</feature>
<comment type="caution">
    <text evidence="11">The sequence shown here is derived from an EMBL/GenBank/DDBJ whole genome shotgun (WGS) entry which is preliminary data.</text>
</comment>
<dbReference type="InterPro" id="IPR014710">
    <property type="entry name" value="RmlC-like_jellyroll"/>
</dbReference>
<dbReference type="Gene3D" id="1.10.287.630">
    <property type="entry name" value="Helix hairpin bin"/>
    <property type="match status" value="1"/>
</dbReference>
<evidence type="ECO:0000259" key="10">
    <source>
        <dbReference type="PROSITE" id="PS50042"/>
    </source>
</evidence>
<dbReference type="EMBL" id="BRYB01001300">
    <property type="protein sequence ID" value="GMI22635.1"/>
    <property type="molecule type" value="Genomic_DNA"/>
</dbReference>
<keyword evidence="4 9" id="KW-1133">Transmembrane helix</keyword>
<feature type="transmembrane region" description="Helical" evidence="9">
    <location>
        <begin position="191"/>
        <end position="212"/>
    </location>
</feature>
<evidence type="ECO:0000256" key="7">
    <source>
        <dbReference type="ARBA" id="ARBA00023303"/>
    </source>
</evidence>
<dbReference type="InterPro" id="IPR005821">
    <property type="entry name" value="Ion_trans_dom"/>
</dbReference>
<feature type="transmembrane region" description="Helical" evidence="9">
    <location>
        <begin position="254"/>
        <end position="273"/>
    </location>
</feature>
<dbReference type="InterPro" id="IPR018490">
    <property type="entry name" value="cNMP-bd_dom_sf"/>
</dbReference>
<feature type="region of interest" description="Disordered" evidence="8">
    <location>
        <begin position="584"/>
        <end position="642"/>
    </location>
</feature>
<feature type="transmembrane region" description="Helical" evidence="9">
    <location>
        <begin position="285"/>
        <end position="309"/>
    </location>
</feature>
<reference evidence="11 12" key="1">
    <citation type="journal article" date="2023" name="Commun. Biol.">
        <title>Genome analysis of Parmales, the sister group of diatoms, reveals the evolutionary specialization of diatoms from phago-mixotrophs to photoautotrophs.</title>
        <authorList>
            <person name="Ban H."/>
            <person name="Sato S."/>
            <person name="Yoshikawa S."/>
            <person name="Yamada K."/>
            <person name="Nakamura Y."/>
            <person name="Ichinomiya M."/>
            <person name="Sato N."/>
            <person name="Blanc-Mathieu R."/>
            <person name="Endo H."/>
            <person name="Kuwata A."/>
            <person name="Ogata H."/>
        </authorList>
    </citation>
    <scope>NUCLEOTIDE SEQUENCE [LARGE SCALE GENOMIC DNA]</scope>
</reference>
<comment type="subcellular location">
    <subcellularLocation>
        <location evidence="1">Membrane</location>
        <topology evidence="1">Multi-pass membrane protein</topology>
    </subcellularLocation>
</comment>
<protein>
    <recommendedName>
        <fullName evidence="10">Cyclic nucleotide-binding domain-containing protein</fullName>
    </recommendedName>
</protein>
<evidence type="ECO:0000256" key="9">
    <source>
        <dbReference type="SAM" id="Phobius"/>
    </source>
</evidence>
<evidence type="ECO:0000313" key="11">
    <source>
        <dbReference type="EMBL" id="GMI22635.1"/>
    </source>
</evidence>
<dbReference type="PROSITE" id="PS50042">
    <property type="entry name" value="CNMP_BINDING_3"/>
    <property type="match status" value="2"/>
</dbReference>
<feature type="transmembrane region" description="Helical" evidence="9">
    <location>
        <begin position="694"/>
        <end position="717"/>
    </location>
</feature>
<feature type="domain" description="Cyclic nucleotide-binding" evidence="10">
    <location>
        <begin position="1057"/>
        <end position="1126"/>
    </location>
</feature>